<dbReference type="PROSITE" id="PS50157">
    <property type="entry name" value="ZINC_FINGER_C2H2_2"/>
    <property type="match status" value="1"/>
</dbReference>
<dbReference type="HOGENOM" id="CLU_1715584_0_0_1"/>
<protein>
    <recommendedName>
        <fullName evidence="3">C2H2-type domain-containing protein</fullName>
    </recommendedName>
</protein>
<evidence type="ECO:0000313" key="4">
    <source>
        <dbReference type="EnsemblMetazoa" id="tetur23g00790.1"/>
    </source>
</evidence>
<organism evidence="4 5">
    <name type="scientific">Tetranychus urticae</name>
    <name type="common">Two-spotted spider mite</name>
    <dbReference type="NCBI Taxonomy" id="32264"/>
    <lineage>
        <taxon>Eukaryota</taxon>
        <taxon>Metazoa</taxon>
        <taxon>Ecdysozoa</taxon>
        <taxon>Arthropoda</taxon>
        <taxon>Chelicerata</taxon>
        <taxon>Arachnida</taxon>
        <taxon>Acari</taxon>
        <taxon>Acariformes</taxon>
        <taxon>Trombidiformes</taxon>
        <taxon>Prostigmata</taxon>
        <taxon>Eleutherengona</taxon>
        <taxon>Raphignathae</taxon>
        <taxon>Tetranychoidea</taxon>
        <taxon>Tetranychidae</taxon>
        <taxon>Tetranychus</taxon>
    </lineage>
</organism>
<dbReference type="InterPro" id="IPR013087">
    <property type="entry name" value="Znf_C2H2_type"/>
</dbReference>
<feature type="domain" description="C2H2-type" evidence="3">
    <location>
        <begin position="106"/>
        <end position="143"/>
    </location>
</feature>
<feature type="region of interest" description="Disordered" evidence="2">
    <location>
        <begin position="160"/>
        <end position="182"/>
    </location>
</feature>
<evidence type="ECO:0000256" key="1">
    <source>
        <dbReference type="PROSITE-ProRule" id="PRU00042"/>
    </source>
</evidence>
<keyword evidence="5" id="KW-1185">Reference proteome</keyword>
<reference evidence="5" key="1">
    <citation type="submission" date="2011-08" db="EMBL/GenBank/DDBJ databases">
        <authorList>
            <person name="Rombauts S."/>
        </authorList>
    </citation>
    <scope>NUCLEOTIDE SEQUENCE</scope>
    <source>
        <strain evidence="5">London</strain>
    </source>
</reference>
<sequence>MASKRKVTKIVTPVAGTSKSNKKTATAVASDGAHPFSTIIDCMYGPNSVAYALPQWDPTWVPLTDLDYDEEKMNDFPQIRPYSPKSWEMCESGLSSNNFKMKESKFLCRWCGAGSNDKSNINRHERKCNALGEPKHIHDFTKPAPYGCKVGCKVAVVYTPREDGRHQNERRPVGSKTKSTKK</sequence>
<dbReference type="GO" id="GO:0008270">
    <property type="term" value="F:zinc ion binding"/>
    <property type="evidence" value="ECO:0007669"/>
    <property type="project" value="UniProtKB-KW"/>
</dbReference>
<dbReference type="AlphaFoldDB" id="T1KVI5"/>
<keyword evidence="1" id="KW-0863">Zinc-finger</keyword>
<accession>T1KVI5</accession>
<evidence type="ECO:0000256" key="2">
    <source>
        <dbReference type="SAM" id="MobiDB-lite"/>
    </source>
</evidence>
<feature type="compositionally biased region" description="Basic and acidic residues" evidence="2">
    <location>
        <begin position="160"/>
        <end position="172"/>
    </location>
</feature>
<keyword evidence="1" id="KW-0479">Metal-binding</keyword>
<keyword evidence="1" id="KW-0862">Zinc</keyword>
<evidence type="ECO:0000259" key="3">
    <source>
        <dbReference type="PROSITE" id="PS50157"/>
    </source>
</evidence>
<name>T1KVI5_TETUR</name>
<proteinExistence type="predicted"/>
<dbReference type="EnsemblMetazoa" id="tetur23g00790.1">
    <property type="protein sequence ID" value="tetur23g00790.1"/>
    <property type="gene ID" value="tetur23g00790"/>
</dbReference>
<evidence type="ECO:0000313" key="5">
    <source>
        <dbReference type="Proteomes" id="UP000015104"/>
    </source>
</evidence>
<reference evidence="4" key="2">
    <citation type="submission" date="2015-06" db="UniProtKB">
        <authorList>
            <consortium name="EnsemblMetazoa"/>
        </authorList>
    </citation>
    <scope>IDENTIFICATION</scope>
</reference>
<dbReference type="Proteomes" id="UP000015104">
    <property type="component" value="Unassembled WGS sequence"/>
</dbReference>
<dbReference type="EMBL" id="CAEY01000613">
    <property type="status" value="NOT_ANNOTATED_CDS"/>
    <property type="molecule type" value="Genomic_DNA"/>
</dbReference>